<comment type="pathway">
    <text evidence="2 15">Amino-acid biosynthesis; L-tryptophan biosynthesis; L-tryptophan from chorismate: step 1/5.</text>
</comment>
<dbReference type="EMBL" id="CP001666">
    <property type="protein sequence ID" value="ADK14671.1"/>
    <property type="molecule type" value="Genomic_DNA"/>
</dbReference>
<comment type="similarity">
    <text evidence="3 15">Belongs to the anthranilate synthase component I family.</text>
</comment>
<comment type="function">
    <text evidence="13 15">Part of a heterotetrameric complex that catalyzes the two-step biosynthesis of anthranilate, an intermediate in the biosynthesis of L-tryptophan. In the first step, the glutamine-binding beta subunit (TrpG) of anthranilate synthase (AS) provides the glutamine amidotransferase activity which generates ammonia as a substrate that, along with chorismate, is used in the second step, catalyzed by the large alpha subunit of AS (TrpE) to produce anthranilate. In the absence of TrpG, TrpE can synthesize anthranilate directly from chorismate and high concentrations of ammonia.</text>
</comment>
<dbReference type="InterPro" id="IPR006805">
    <property type="entry name" value="Anth_synth_I_N"/>
</dbReference>
<dbReference type="SUPFAM" id="SSF56322">
    <property type="entry name" value="ADC synthase"/>
    <property type="match status" value="1"/>
</dbReference>
<keyword evidence="7 15" id="KW-0028">Amino-acid biosynthesis</keyword>
<dbReference type="KEGG" id="clj:CLJU_c16070"/>
<dbReference type="GO" id="GO:0046872">
    <property type="term" value="F:metal ion binding"/>
    <property type="evidence" value="ECO:0007669"/>
    <property type="project" value="UniProtKB-KW"/>
</dbReference>
<dbReference type="PANTHER" id="PTHR11236">
    <property type="entry name" value="AMINOBENZOATE/ANTHRANILATE SYNTHASE"/>
    <property type="match status" value="1"/>
</dbReference>
<reference evidence="18 19" key="1">
    <citation type="journal article" date="2010" name="Proc. Natl. Acad. Sci. U.S.A.">
        <title>Clostridium ljungdahlii represents a microbial production platform based on syngas.</title>
        <authorList>
            <person name="Kopke M."/>
            <person name="Held C."/>
            <person name="Hujer S."/>
            <person name="Liesegang H."/>
            <person name="Wiezer A."/>
            <person name="Wollherr A."/>
            <person name="Ehrenreich A."/>
            <person name="Liebl W."/>
            <person name="Gottschalk G."/>
            <person name="Durre P."/>
        </authorList>
    </citation>
    <scope>NUCLEOTIDE SEQUENCE [LARGE SCALE GENOMIC DNA]</scope>
    <source>
        <strain evidence="19">ATCC 55383 / DSM 13528 / PETC</strain>
    </source>
</reference>
<protein>
    <recommendedName>
        <fullName evidence="6 15">Anthranilate synthase component 1</fullName>
        <ecNumber evidence="5 15">4.1.3.27</ecNumber>
    </recommendedName>
</protein>
<evidence type="ECO:0000256" key="3">
    <source>
        <dbReference type="ARBA" id="ARBA00009562"/>
    </source>
</evidence>
<keyword evidence="12 15" id="KW-0456">Lyase</keyword>
<dbReference type="Pfam" id="PF00425">
    <property type="entry name" value="Chorismate_bind"/>
    <property type="match status" value="1"/>
</dbReference>
<evidence type="ECO:0000256" key="14">
    <source>
        <dbReference type="ARBA" id="ARBA00047683"/>
    </source>
</evidence>
<evidence type="ECO:0000256" key="6">
    <source>
        <dbReference type="ARBA" id="ARBA00020653"/>
    </source>
</evidence>
<dbReference type="Proteomes" id="UP000001656">
    <property type="component" value="Chromosome"/>
</dbReference>
<organism evidence="18 19">
    <name type="scientific">Clostridium ljungdahlii (strain ATCC 55383 / DSM 13528 / PETC)</name>
    <dbReference type="NCBI Taxonomy" id="748727"/>
    <lineage>
        <taxon>Bacteria</taxon>
        <taxon>Bacillati</taxon>
        <taxon>Bacillota</taxon>
        <taxon>Clostridia</taxon>
        <taxon>Eubacteriales</taxon>
        <taxon>Clostridiaceae</taxon>
        <taxon>Clostridium</taxon>
    </lineage>
</organism>
<dbReference type="InterPro" id="IPR005256">
    <property type="entry name" value="Anth_synth_I_PabB"/>
</dbReference>
<dbReference type="InterPro" id="IPR019999">
    <property type="entry name" value="Anth_synth_I-like"/>
</dbReference>
<dbReference type="GO" id="GO:0004049">
    <property type="term" value="F:anthranilate synthase activity"/>
    <property type="evidence" value="ECO:0007669"/>
    <property type="project" value="UniProtKB-EC"/>
</dbReference>
<dbReference type="EC" id="4.1.3.27" evidence="5 15"/>
<accession>D8GTM2</accession>
<evidence type="ECO:0000256" key="13">
    <source>
        <dbReference type="ARBA" id="ARBA00025634"/>
    </source>
</evidence>
<sequence>MATRSFRPSLRMKWSFLYNFKSKRWYFVINLKKEEFYYYKNLKKTFPLFIKINGDEITPIGIYYSLEGKNKFLFESIYSENEIGRYSFVGMNPYRKIKSYGSKICVKDESGIRSVQGKVLDYIKKYLNVPYDSLGVSIPFTGGAIGYAGYDVIRQYEKLPDENEDVLKTPEAYLMFYRSFVCYDHFKHEVYFIYNVAEDDECSYESIVNSLESLKDMICTSNVIHKLSEVKECKKFTSNVSKEKYCSMVEEAKEYIKAGDIFQVVLSQRLKFESTSDPFEVYRRLRAKNPSPYLFYIDFEEFKVAGSSPESLVSVKNGRVMTNPIAGARPRGKTLEEDLKLKKELLEDEKERAEHVMLVDLGRNDIGKISEFGSVKLDRFMDVDFYSHVMHIVSKVSGDLRKDLGYLDGLISCLPVGTVSGAPKIRAMEIIDELEDTKRGIYAGAVGYFSLNGNMDTCIAIRTILFKDGHAYVQAGAGIVYDSVPEREYQETLNKAMAMIEVI</sequence>
<keyword evidence="9 15" id="KW-0822">Tryptophan biosynthesis</keyword>
<comment type="subunit">
    <text evidence="4 15">Heterotetramer consisting of two non-identical subunits: a beta subunit (TrpG) and a large alpha subunit (TrpE).</text>
</comment>
<dbReference type="Pfam" id="PF04715">
    <property type="entry name" value="Anth_synt_I_N"/>
    <property type="match status" value="1"/>
</dbReference>
<dbReference type="InterPro" id="IPR015890">
    <property type="entry name" value="Chorismate_C"/>
</dbReference>
<dbReference type="NCBIfam" id="TIGR00564">
    <property type="entry name" value="trpE_most"/>
    <property type="match status" value="1"/>
</dbReference>
<dbReference type="STRING" id="748727.CLJU_c16070"/>
<name>D8GTM2_CLOLD</name>
<feature type="domain" description="Anthranilate synthase component I N-terminal" evidence="17">
    <location>
        <begin position="55"/>
        <end position="191"/>
    </location>
</feature>
<evidence type="ECO:0000256" key="7">
    <source>
        <dbReference type="ARBA" id="ARBA00022605"/>
    </source>
</evidence>
<keyword evidence="8 15" id="KW-0479">Metal-binding</keyword>
<evidence type="ECO:0000256" key="9">
    <source>
        <dbReference type="ARBA" id="ARBA00022822"/>
    </source>
</evidence>
<evidence type="ECO:0000256" key="10">
    <source>
        <dbReference type="ARBA" id="ARBA00022842"/>
    </source>
</evidence>
<dbReference type="PRINTS" id="PR00095">
    <property type="entry name" value="ANTSNTHASEI"/>
</dbReference>
<dbReference type="eggNOG" id="COG0147">
    <property type="taxonomic scope" value="Bacteria"/>
</dbReference>
<evidence type="ECO:0000259" key="17">
    <source>
        <dbReference type="Pfam" id="PF04715"/>
    </source>
</evidence>
<evidence type="ECO:0000259" key="16">
    <source>
        <dbReference type="Pfam" id="PF00425"/>
    </source>
</evidence>
<feature type="domain" description="Chorismate-utilising enzyme C-terminal" evidence="16">
    <location>
        <begin position="242"/>
        <end position="495"/>
    </location>
</feature>
<evidence type="ECO:0000313" key="18">
    <source>
        <dbReference type="EMBL" id="ADK14671.1"/>
    </source>
</evidence>
<dbReference type="GO" id="GO:0000162">
    <property type="term" value="P:L-tryptophan biosynthetic process"/>
    <property type="evidence" value="ECO:0007669"/>
    <property type="project" value="UniProtKB-UniPathway"/>
</dbReference>
<comment type="catalytic activity">
    <reaction evidence="14 15">
        <text>chorismate + L-glutamine = anthranilate + pyruvate + L-glutamate + H(+)</text>
        <dbReference type="Rhea" id="RHEA:21732"/>
        <dbReference type="ChEBI" id="CHEBI:15361"/>
        <dbReference type="ChEBI" id="CHEBI:15378"/>
        <dbReference type="ChEBI" id="CHEBI:16567"/>
        <dbReference type="ChEBI" id="CHEBI:29748"/>
        <dbReference type="ChEBI" id="CHEBI:29985"/>
        <dbReference type="ChEBI" id="CHEBI:58359"/>
        <dbReference type="EC" id="4.1.3.27"/>
    </reaction>
</comment>
<keyword evidence="10 15" id="KW-0460">Magnesium</keyword>
<dbReference type="UniPathway" id="UPA00035">
    <property type="reaction ID" value="UER00040"/>
</dbReference>
<proteinExistence type="inferred from homology"/>
<dbReference type="AlphaFoldDB" id="D8GTM2"/>
<dbReference type="HOGENOM" id="CLU_006493_9_3_9"/>
<evidence type="ECO:0000313" key="19">
    <source>
        <dbReference type="Proteomes" id="UP000001656"/>
    </source>
</evidence>
<dbReference type="InterPro" id="IPR005801">
    <property type="entry name" value="ADC_synthase"/>
</dbReference>
<evidence type="ECO:0000256" key="2">
    <source>
        <dbReference type="ARBA" id="ARBA00004873"/>
    </source>
</evidence>
<comment type="cofactor">
    <cofactor evidence="1 15">
        <name>Mg(2+)</name>
        <dbReference type="ChEBI" id="CHEBI:18420"/>
    </cofactor>
</comment>
<gene>
    <name evidence="15 18" type="primary">trpE</name>
    <name evidence="18" type="ordered locus">CLJU_c16070</name>
</gene>
<evidence type="ECO:0000256" key="5">
    <source>
        <dbReference type="ARBA" id="ARBA00012266"/>
    </source>
</evidence>
<keyword evidence="11 15" id="KW-0057">Aromatic amino acid biosynthesis</keyword>
<evidence type="ECO:0000256" key="8">
    <source>
        <dbReference type="ARBA" id="ARBA00022723"/>
    </source>
</evidence>
<evidence type="ECO:0000256" key="4">
    <source>
        <dbReference type="ARBA" id="ARBA00011575"/>
    </source>
</evidence>
<evidence type="ECO:0000256" key="12">
    <source>
        <dbReference type="ARBA" id="ARBA00023239"/>
    </source>
</evidence>
<dbReference type="Gene3D" id="3.60.120.10">
    <property type="entry name" value="Anthranilate synthase"/>
    <property type="match status" value="1"/>
</dbReference>
<evidence type="ECO:0000256" key="11">
    <source>
        <dbReference type="ARBA" id="ARBA00023141"/>
    </source>
</evidence>
<dbReference type="PANTHER" id="PTHR11236:SF48">
    <property type="entry name" value="ISOCHORISMATE SYNTHASE MENF"/>
    <property type="match status" value="1"/>
</dbReference>
<evidence type="ECO:0000256" key="15">
    <source>
        <dbReference type="RuleBase" id="RU364045"/>
    </source>
</evidence>
<evidence type="ECO:0000256" key="1">
    <source>
        <dbReference type="ARBA" id="ARBA00001946"/>
    </source>
</evidence>